<dbReference type="PATRIC" id="fig|1003181.4.peg.448"/>
<evidence type="ECO:0000313" key="1">
    <source>
        <dbReference type="EMBL" id="OAD23852.1"/>
    </source>
</evidence>
<evidence type="ECO:0000313" key="2">
    <source>
        <dbReference type="Proteomes" id="UP000076962"/>
    </source>
</evidence>
<gene>
    <name evidence="1" type="ORF">THIOM_000304</name>
</gene>
<dbReference type="EMBL" id="LUTY01000131">
    <property type="protein sequence ID" value="OAD23852.1"/>
    <property type="molecule type" value="Genomic_DNA"/>
</dbReference>
<comment type="caution">
    <text evidence="1">The sequence shown here is derived from an EMBL/GenBank/DDBJ whole genome shotgun (WGS) entry which is preliminary data.</text>
</comment>
<accession>A0A176S6U7</accession>
<keyword evidence="2" id="KW-1185">Reference proteome</keyword>
<dbReference type="PANTHER" id="PTHR34825">
    <property type="entry name" value="CONSERVED PROTEIN, WITH A WEAK D-GALACTARATE DEHYDRATASE/ALTRONATE HYDROLASE DOMAIN"/>
    <property type="match status" value="1"/>
</dbReference>
<sequence>MAFNFEHFAEFVSRNGFVRKFYEAIKEGTATGIVDRLFVTGVTPITLDSLTSGFNISTNLSTHKYFHQMMGFTGEEVKTLLKKVTFNQNETRNVLKNLKKWYDGYLFAEGTETRLYNPDMVLYFLKEFAYENTYPRNLIDTNIASDYGKVRRLFRLGEIDRNYVVLEELIESGVLSGLLTEQFSFEKPFSKDDFISLLFYLGLVTIKEVGLSRLGFGFLNYVIKGLYLEFFMDSLNERNQLDFEVDEVRDKLEN</sequence>
<proteinExistence type="predicted"/>
<dbReference type="AlphaFoldDB" id="A0A176S6U7"/>
<name>A0A176S6U7_9GAMM</name>
<dbReference type="Proteomes" id="UP000076962">
    <property type="component" value="Unassembled WGS sequence"/>
</dbReference>
<organism evidence="1 2">
    <name type="scientific">Candidatus Thiomargarita nelsonii</name>
    <dbReference type="NCBI Taxonomy" id="1003181"/>
    <lineage>
        <taxon>Bacteria</taxon>
        <taxon>Pseudomonadati</taxon>
        <taxon>Pseudomonadota</taxon>
        <taxon>Gammaproteobacteria</taxon>
        <taxon>Thiotrichales</taxon>
        <taxon>Thiotrichaceae</taxon>
        <taxon>Thiomargarita</taxon>
    </lineage>
</organism>
<reference evidence="1 2" key="1">
    <citation type="submission" date="2016-05" db="EMBL/GenBank/DDBJ databases">
        <title>Single-cell genome of chain-forming Candidatus Thiomargarita nelsonii and comparison to other large sulfur-oxidizing bacteria.</title>
        <authorList>
            <person name="Winkel M."/>
            <person name="Salman V."/>
            <person name="Woyke T."/>
            <person name="Schulz-Vogt H."/>
            <person name="Richter M."/>
            <person name="Flood B."/>
            <person name="Bailey J."/>
            <person name="Amann R."/>
            <person name="Mussmann M."/>
        </authorList>
    </citation>
    <scope>NUCLEOTIDE SEQUENCE [LARGE SCALE GENOMIC DNA]</scope>
    <source>
        <strain evidence="1 2">THI036</strain>
    </source>
</reference>
<dbReference type="PANTHER" id="PTHR34825:SF2">
    <property type="entry name" value="AAA-ATPASE-LIKE DOMAIN-CONTAINING PROTEIN"/>
    <property type="match status" value="1"/>
</dbReference>
<protein>
    <submittedName>
        <fullName evidence="1">Uncharacterized protein</fullName>
    </submittedName>
</protein>